<evidence type="ECO:0000313" key="1">
    <source>
        <dbReference type="EMBL" id="KAI9267890.1"/>
    </source>
</evidence>
<organism evidence="1 2">
    <name type="scientific">Phascolomyces articulosus</name>
    <dbReference type="NCBI Taxonomy" id="60185"/>
    <lineage>
        <taxon>Eukaryota</taxon>
        <taxon>Fungi</taxon>
        <taxon>Fungi incertae sedis</taxon>
        <taxon>Mucoromycota</taxon>
        <taxon>Mucoromycotina</taxon>
        <taxon>Mucoromycetes</taxon>
        <taxon>Mucorales</taxon>
        <taxon>Lichtheimiaceae</taxon>
        <taxon>Phascolomyces</taxon>
    </lineage>
</organism>
<reference evidence="1" key="2">
    <citation type="submission" date="2023-02" db="EMBL/GenBank/DDBJ databases">
        <authorList>
            <consortium name="DOE Joint Genome Institute"/>
            <person name="Mondo S.J."/>
            <person name="Chang Y."/>
            <person name="Wang Y."/>
            <person name="Ahrendt S."/>
            <person name="Andreopoulos W."/>
            <person name="Barry K."/>
            <person name="Beard J."/>
            <person name="Benny G.L."/>
            <person name="Blankenship S."/>
            <person name="Bonito G."/>
            <person name="Cuomo C."/>
            <person name="Desiro A."/>
            <person name="Gervers K.A."/>
            <person name="Hundley H."/>
            <person name="Kuo A."/>
            <person name="LaButti K."/>
            <person name="Lang B.F."/>
            <person name="Lipzen A."/>
            <person name="O'Donnell K."/>
            <person name="Pangilinan J."/>
            <person name="Reynolds N."/>
            <person name="Sandor L."/>
            <person name="Smith M.W."/>
            <person name="Tsang A."/>
            <person name="Grigoriev I.V."/>
            <person name="Stajich J.E."/>
            <person name="Spatafora J.W."/>
        </authorList>
    </citation>
    <scope>NUCLEOTIDE SEQUENCE</scope>
    <source>
        <strain evidence="1">RSA 2281</strain>
    </source>
</reference>
<keyword evidence="2" id="KW-1185">Reference proteome</keyword>
<dbReference type="AlphaFoldDB" id="A0AAD5PH83"/>
<name>A0AAD5PH83_9FUNG</name>
<dbReference type="EMBL" id="JAIXMP010000009">
    <property type="protein sequence ID" value="KAI9267890.1"/>
    <property type="molecule type" value="Genomic_DNA"/>
</dbReference>
<sequence>MDLELSSSDLSSPSYTILQDLEDSYDDMSLDIDSESLSSIGSLHEEQPQPQPQQQQDHHYQRKPCQNVRNIFQHGICWICYYPTEDRLGRHPTSDVRQYAKNLVHVGLLSIKYVRLGNVYISKISLNRQKLESEDRRSYAVLACLMGCMYRFVPHTDELLWKIIQLIFPDYNEYPFIIPNEPKDPELFRV</sequence>
<proteinExistence type="predicted"/>
<gene>
    <name evidence="1" type="ORF">BDA99DRAFT_570499</name>
</gene>
<accession>A0AAD5PH83</accession>
<dbReference type="Proteomes" id="UP001209540">
    <property type="component" value="Unassembled WGS sequence"/>
</dbReference>
<reference evidence="1" key="1">
    <citation type="journal article" date="2022" name="IScience">
        <title>Evolution of zygomycete secretomes and the origins of terrestrial fungal ecologies.</title>
        <authorList>
            <person name="Chang Y."/>
            <person name="Wang Y."/>
            <person name="Mondo S."/>
            <person name="Ahrendt S."/>
            <person name="Andreopoulos W."/>
            <person name="Barry K."/>
            <person name="Beard J."/>
            <person name="Benny G.L."/>
            <person name="Blankenship S."/>
            <person name="Bonito G."/>
            <person name="Cuomo C."/>
            <person name="Desiro A."/>
            <person name="Gervers K.A."/>
            <person name="Hundley H."/>
            <person name="Kuo A."/>
            <person name="LaButti K."/>
            <person name="Lang B.F."/>
            <person name="Lipzen A."/>
            <person name="O'Donnell K."/>
            <person name="Pangilinan J."/>
            <person name="Reynolds N."/>
            <person name="Sandor L."/>
            <person name="Smith M.E."/>
            <person name="Tsang A."/>
            <person name="Grigoriev I.V."/>
            <person name="Stajich J.E."/>
            <person name="Spatafora J.W."/>
        </authorList>
    </citation>
    <scope>NUCLEOTIDE SEQUENCE</scope>
    <source>
        <strain evidence="1">RSA 2281</strain>
    </source>
</reference>
<evidence type="ECO:0000313" key="2">
    <source>
        <dbReference type="Proteomes" id="UP001209540"/>
    </source>
</evidence>
<protein>
    <submittedName>
        <fullName evidence="1">Uncharacterized protein</fullName>
    </submittedName>
</protein>
<comment type="caution">
    <text evidence="1">The sequence shown here is derived from an EMBL/GenBank/DDBJ whole genome shotgun (WGS) entry which is preliminary data.</text>
</comment>